<evidence type="ECO:0000256" key="4">
    <source>
        <dbReference type="SAM" id="MobiDB-lite"/>
    </source>
</evidence>
<feature type="repeat" description="WD" evidence="3">
    <location>
        <begin position="812"/>
        <end position="844"/>
    </location>
</feature>
<feature type="repeat" description="WD" evidence="3">
    <location>
        <begin position="1369"/>
        <end position="1401"/>
    </location>
</feature>
<feature type="repeat" description="WD" evidence="3">
    <location>
        <begin position="980"/>
        <end position="1021"/>
    </location>
</feature>
<dbReference type="SUPFAM" id="SSF50978">
    <property type="entry name" value="WD40 repeat-like"/>
    <property type="match status" value="2"/>
</dbReference>
<sequence length="1501" mass="166339">MGDSLKRFKDIFKRGRKNKSGDQSRGSASREDTPSPNASIRGTSPPPTPSVGVSALVFQPFVPLPALPPPGPRKADPTADSKDTWTNLTAFVSLLHRNHIFGPLTAVIDELNWFIREHENVVTAQGEYKELHTQLEALFKDLLVHFSTGTPPAMTTSMLNLCAAIGTELRQVYGTQDRNAISRLLQVEHDLDKITRCYRNIQTHLDRVMVNATLNILRIVDTEKTEARLLRLAPSLSACYNSAEAHVVQRRECTPNTRKQVLSDLNNWKDNPDGQKVCWMSGMAGTGKTTITNTLCSSLDQSYELGASFFCTRSLPTCRDVKLILPTIAYQLARFSDPFRGALVQVLDRDPDVHTKALRVQFQRMILEPLHDVRGSLPTNLVVVIDALDECDDGNGVEQILEVLLDKALDLPVKFLISSRPEYHIRDRIGKSSQKTQVTVHELDEKMVKADIETYLRTELTSLPIPLTKERLESLVTRAGVLFIYAATVIRYITDIDADPLERLDTVLRATHPATETSNTAEEIDGLYEAVLASAFGKPHLGHLEKQRRELVLHTVVCAQEPLTIQGLVGLLGLSYTQVITALRPLWSVLHISGQNTTDRVNILHASFPDYMLEPGRSGRFTCNAKLHHGKLAELCFRRISQNIPQFNICNLESSYTLDEDIPDLDQRVKQAIPMDLLYACQYWAVHLWLGEKSDERATELHEFLSKRLLLWMEVLNLTKRIEKSVGLVEQAMSWLRGTGRFEITMLLARDARRFTAMFATSPVSQSTPHLYVSMLASWPQDSAISYSQQATGVVRFNGVETTERQLGLLSLIPAGSPVLCVSYSSDGRFIAAGTWDYRILIWDAMSCRMAIDPIKGHSDTVQAIAISPDGTRVCSGSRDKTVRICDTQNGKLVAGPLEEHNDKVLSVSFSQDGQWLASGSVDGMVCIWSTKTWRQTSLIEHDGAVRSVVFSPDSTMVAAGFGSVIYLCDLSGQAIGDPLEGHAKLIRTLAFLPDGKHLVSGSRDCTTCIWDISSGQIVFGPFQEHASVSNIQSSPDGRFLVSAIENDTIRVWNTDTWQSHTLFRNTGSVRSLAFSPDGLRLVSGSVDGNVRIWEAEGFSDEQVVVNQPKGHADWVRSVAFSPCGTYFISGSYDMTVCIWDLQTKQQMGNSLKHNDYVLFVGVSTDSEHIFSITQDRMIHVWSKQLGQLEYTIGPIETDGQDNVPYADLWPAAFLFGSKRVICGSESGQIYLLEGSKPTCSFTGHDDEIWSIAFSPDGHSFTSGAKEGALMIWDSTGERLFGPLIGHSGPICSIAYSPDGSHLASGSGDTTIRLWDSLTGTLVGSPFEGHTRVIRSVAFSPDGNHLVSGSEDTTVHIWGVMDGQSLVVFQAHTDTVLSVAFSPDGTQIISGSSDTTIRLWNAPAQCILFLSPVVSEDTEERIINAEEDDSLKWDMDQNGWVRDAQNRLLVWVPPDLRTTLLWQHNSGLISRQGRIKLEFVNARVGDEWQTCYNPFSPAARS</sequence>
<dbReference type="Gene3D" id="2.130.10.10">
    <property type="entry name" value="YVTN repeat-like/Quinoprotein amine dehydrogenase"/>
    <property type="match status" value="5"/>
</dbReference>
<dbReference type="InterPro" id="IPR036322">
    <property type="entry name" value="WD40_repeat_dom_sf"/>
</dbReference>
<dbReference type="InterPro" id="IPR007111">
    <property type="entry name" value="NACHT_NTPase"/>
</dbReference>
<dbReference type="CDD" id="cd00200">
    <property type="entry name" value="WD40"/>
    <property type="match status" value="2"/>
</dbReference>
<dbReference type="InterPro" id="IPR015943">
    <property type="entry name" value="WD40/YVTN_repeat-like_dom_sf"/>
</dbReference>
<protein>
    <submittedName>
        <fullName evidence="6">Putative WD repeat-containing protein alr3466 [Nostoc sp, PCC 7120]</fullName>
    </submittedName>
</protein>
<dbReference type="Gene3D" id="3.40.50.300">
    <property type="entry name" value="P-loop containing nucleotide triphosphate hydrolases"/>
    <property type="match status" value="1"/>
</dbReference>
<feature type="region of interest" description="Disordered" evidence="4">
    <location>
        <begin position="1"/>
        <end position="49"/>
    </location>
</feature>
<feature type="repeat" description="WD" evidence="3">
    <location>
        <begin position="1029"/>
        <end position="1057"/>
    </location>
</feature>
<organism evidence="6 7">
    <name type="scientific">Rhizoctonia solani</name>
    <dbReference type="NCBI Taxonomy" id="456999"/>
    <lineage>
        <taxon>Eukaryota</taxon>
        <taxon>Fungi</taxon>
        <taxon>Dikarya</taxon>
        <taxon>Basidiomycota</taxon>
        <taxon>Agaricomycotina</taxon>
        <taxon>Agaricomycetes</taxon>
        <taxon>Cantharellales</taxon>
        <taxon>Ceratobasidiaceae</taxon>
        <taxon>Rhizoctonia</taxon>
    </lineage>
</organism>
<dbReference type="PROSITE" id="PS50082">
    <property type="entry name" value="WD_REPEATS_2"/>
    <property type="match status" value="11"/>
</dbReference>
<feature type="repeat" description="WD" evidence="3">
    <location>
        <begin position="898"/>
        <end position="939"/>
    </location>
</feature>
<feature type="repeat" description="WD" evidence="3">
    <location>
        <begin position="1063"/>
        <end position="1095"/>
    </location>
</feature>
<reference evidence="6 7" key="1">
    <citation type="submission" date="2015-07" db="EMBL/GenBank/DDBJ databases">
        <authorList>
            <person name="Noorani M."/>
        </authorList>
    </citation>
    <scope>NUCLEOTIDE SEQUENCE [LARGE SCALE GENOMIC DNA]</scope>
    <source>
        <strain evidence="6">BBA 69670</strain>
    </source>
</reference>
<keyword evidence="7" id="KW-1185">Reference proteome</keyword>
<dbReference type="InterPro" id="IPR001680">
    <property type="entry name" value="WD40_rpt"/>
</dbReference>
<evidence type="ECO:0000313" key="7">
    <source>
        <dbReference type="Proteomes" id="UP000044841"/>
    </source>
</evidence>
<dbReference type="InterPro" id="IPR019775">
    <property type="entry name" value="WD40_repeat_CS"/>
</dbReference>
<accession>A0A0K6G5G8</accession>
<dbReference type="InterPro" id="IPR056884">
    <property type="entry name" value="NPHP3-like_N"/>
</dbReference>
<feature type="repeat" description="WD" evidence="3">
    <location>
        <begin position="855"/>
        <end position="896"/>
    </location>
</feature>
<feature type="repeat" description="WD" evidence="3">
    <location>
        <begin position="1284"/>
        <end position="1325"/>
    </location>
</feature>
<evidence type="ECO:0000256" key="2">
    <source>
        <dbReference type="ARBA" id="ARBA00022737"/>
    </source>
</evidence>
<dbReference type="InterPro" id="IPR050349">
    <property type="entry name" value="WD_LIS1/nudF_dynein_reg"/>
</dbReference>
<feature type="repeat" description="WD" evidence="3">
    <location>
        <begin position="1109"/>
        <end position="1150"/>
    </location>
</feature>
<feature type="domain" description="NACHT" evidence="5">
    <location>
        <begin position="276"/>
        <end position="421"/>
    </location>
</feature>
<dbReference type="PROSITE" id="PS00678">
    <property type="entry name" value="WD_REPEATS_1"/>
    <property type="match status" value="2"/>
</dbReference>
<dbReference type="SUPFAM" id="SSF52540">
    <property type="entry name" value="P-loop containing nucleoside triphosphate hydrolases"/>
    <property type="match status" value="1"/>
</dbReference>
<evidence type="ECO:0000256" key="1">
    <source>
        <dbReference type="ARBA" id="ARBA00022574"/>
    </source>
</evidence>
<dbReference type="PROSITE" id="PS50837">
    <property type="entry name" value="NACHT"/>
    <property type="match status" value="1"/>
</dbReference>
<evidence type="ECO:0000256" key="3">
    <source>
        <dbReference type="PROSITE-ProRule" id="PRU00221"/>
    </source>
</evidence>
<feature type="repeat" description="WD" evidence="3">
    <location>
        <begin position="1327"/>
        <end position="1368"/>
    </location>
</feature>
<dbReference type="SMART" id="SM00320">
    <property type="entry name" value="WD40"/>
    <property type="match status" value="13"/>
</dbReference>
<dbReference type="Proteomes" id="UP000044841">
    <property type="component" value="Unassembled WGS sequence"/>
</dbReference>
<gene>
    <name evidence="6" type="ORF">RSOLAG22IIIB_05332</name>
</gene>
<proteinExistence type="predicted"/>
<dbReference type="InterPro" id="IPR027417">
    <property type="entry name" value="P-loop_NTPase"/>
</dbReference>
<dbReference type="EMBL" id="CYGV01001389">
    <property type="protein sequence ID" value="CUA73482.1"/>
    <property type="molecule type" value="Genomic_DNA"/>
</dbReference>
<evidence type="ECO:0000313" key="6">
    <source>
        <dbReference type="EMBL" id="CUA73482.1"/>
    </source>
</evidence>
<evidence type="ECO:0000259" key="5">
    <source>
        <dbReference type="PROSITE" id="PS50837"/>
    </source>
</evidence>
<dbReference type="PRINTS" id="PR00320">
    <property type="entry name" value="GPROTEINBRPT"/>
</dbReference>
<dbReference type="PROSITE" id="PS50294">
    <property type="entry name" value="WD_REPEATS_REGION"/>
    <property type="match status" value="9"/>
</dbReference>
<dbReference type="Pfam" id="PF00400">
    <property type="entry name" value="WD40"/>
    <property type="match status" value="12"/>
</dbReference>
<dbReference type="PANTHER" id="PTHR44129">
    <property type="entry name" value="WD REPEAT-CONTAINING PROTEIN POP1"/>
    <property type="match status" value="1"/>
</dbReference>
<dbReference type="InterPro" id="IPR020472">
    <property type="entry name" value="WD40_PAC1"/>
</dbReference>
<dbReference type="Pfam" id="PF24883">
    <property type="entry name" value="NPHP3_N"/>
    <property type="match status" value="1"/>
</dbReference>
<feature type="compositionally biased region" description="Basic and acidic residues" evidence="4">
    <location>
        <begin position="1"/>
        <end position="13"/>
    </location>
</feature>
<feature type="repeat" description="WD" evidence="3">
    <location>
        <begin position="1242"/>
        <end position="1274"/>
    </location>
</feature>
<name>A0A0K6G5G8_9AGAM</name>
<keyword evidence="2" id="KW-0677">Repeat</keyword>
<keyword evidence="1 3" id="KW-0853">WD repeat</keyword>